<sequence length="52" mass="5942">MLYWVVVKGNNLTAECHLVGVFIENTQLDWVSHENSGHIEIDLGFYNDSFSV</sequence>
<evidence type="ECO:0000313" key="1">
    <source>
        <dbReference type="EMBL" id="MBU2949565.1"/>
    </source>
</evidence>
<proteinExistence type="predicted"/>
<keyword evidence="2" id="KW-1185">Reference proteome</keyword>
<protein>
    <submittedName>
        <fullName evidence="1">Uncharacterized protein</fullName>
    </submittedName>
</protein>
<organism evidence="1 2">
    <name type="scientific">Pseudotamlana agarivorans</name>
    <dbReference type="NCBI Taxonomy" id="481183"/>
    <lineage>
        <taxon>Bacteria</taxon>
        <taxon>Pseudomonadati</taxon>
        <taxon>Bacteroidota</taxon>
        <taxon>Flavobacteriia</taxon>
        <taxon>Flavobacteriales</taxon>
        <taxon>Flavobacteriaceae</taxon>
        <taxon>Pseudotamlana</taxon>
    </lineage>
</organism>
<evidence type="ECO:0000313" key="2">
    <source>
        <dbReference type="Proteomes" id="UP001647509"/>
    </source>
</evidence>
<dbReference type="Proteomes" id="UP001647509">
    <property type="component" value="Unassembled WGS sequence"/>
</dbReference>
<reference evidence="1" key="1">
    <citation type="submission" date="2021-05" db="EMBL/GenBank/DDBJ databases">
        <title>Draft genomes of bacteria isolated from model marine particles.</title>
        <authorList>
            <person name="Datta M.S."/>
            <person name="Schwartzman J.A."/>
            <person name="Enke T.N."/>
            <person name="Saavedra J."/>
            <person name="Cermak N."/>
            <person name="Cordero O.X."/>
        </authorList>
    </citation>
    <scope>NUCLEOTIDE SEQUENCE</scope>
    <source>
        <strain evidence="1">I2M19</strain>
    </source>
</reference>
<accession>A0ACC5U5J1</accession>
<dbReference type="EMBL" id="JAHKPD010000007">
    <property type="protein sequence ID" value="MBU2949565.1"/>
    <property type="molecule type" value="Genomic_DNA"/>
</dbReference>
<comment type="caution">
    <text evidence="1">The sequence shown here is derived from an EMBL/GenBank/DDBJ whole genome shotgun (WGS) entry which is preliminary data.</text>
</comment>
<name>A0ACC5U5J1_9FLAO</name>
<gene>
    <name evidence="1" type="ORF">KO493_02510</name>
</gene>